<feature type="compositionally biased region" description="Basic and acidic residues" evidence="5">
    <location>
        <begin position="479"/>
        <end position="491"/>
    </location>
</feature>
<dbReference type="PROSITE" id="PS51194">
    <property type="entry name" value="HELICASE_CTER"/>
    <property type="match status" value="1"/>
</dbReference>
<feature type="compositionally biased region" description="Basic and acidic residues" evidence="5">
    <location>
        <begin position="502"/>
        <end position="513"/>
    </location>
</feature>
<feature type="compositionally biased region" description="Basic and acidic residues" evidence="5">
    <location>
        <begin position="346"/>
        <end position="355"/>
    </location>
</feature>
<feature type="compositionally biased region" description="Polar residues" evidence="5">
    <location>
        <begin position="382"/>
        <end position="394"/>
    </location>
</feature>
<dbReference type="SMART" id="SM00490">
    <property type="entry name" value="HELICc"/>
    <property type="match status" value="1"/>
</dbReference>
<dbReference type="Pfam" id="PF00270">
    <property type="entry name" value="DEAD"/>
    <property type="match status" value="1"/>
</dbReference>
<dbReference type="InterPro" id="IPR001650">
    <property type="entry name" value="Helicase_C-like"/>
</dbReference>
<feature type="compositionally biased region" description="Acidic residues" evidence="5">
    <location>
        <begin position="328"/>
        <end position="337"/>
    </location>
</feature>
<organism evidence="8 9">
    <name type="scientific">Riccia sorocarpa</name>
    <dbReference type="NCBI Taxonomy" id="122646"/>
    <lineage>
        <taxon>Eukaryota</taxon>
        <taxon>Viridiplantae</taxon>
        <taxon>Streptophyta</taxon>
        <taxon>Embryophyta</taxon>
        <taxon>Marchantiophyta</taxon>
        <taxon>Marchantiopsida</taxon>
        <taxon>Marchantiidae</taxon>
        <taxon>Marchantiales</taxon>
        <taxon>Ricciaceae</taxon>
        <taxon>Riccia</taxon>
    </lineage>
</organism>
<feature type="region of interest" description="Disordered" evidence="5">
    <location>
        <begin position="211"/>
        <end position="246"/>
    </location>
</feature>
<dbReference type="EMBL" id="JBJQOH010000001">
    <property type="protein sequence ID" value="KAL3699137.1"/>
    <property type="molecule type" value="Genomic_DNA"/>
</dbReference>
<evidence type="ECO:0000259" key="6">
    <source>
        <dbReference type="PROSITE" id="PS51192"/>
    </source>
</evidence>
<dbReference type="CDD" id="cd18787">
    <property type="entry name" value="SF2_C_DEAD"/>
    <property type="match status" value="1"/>
</dbReference>
<dbReference type="Proteomes" id="UP001633002">
    <property type="component" value="Unassembled WGS sequence"/>
</dbReference>
<dbReference type="GO" id="GO:0005524">
    <property type="term" value="F:ATP binding"/>
    <property type="evidence" value="ECO:0007669"/>
    <property type="project" value="UniProtKB-KW"/>
</dbReference>
<dbReference type="GO" id="GO:0016787">
    <property type="term" value="F:hydrolase activity"/>
    <property type="evidence" value="ECO:0007669"/>
    <property type="project" value="UniProtKB-KW"/>
</dbReference>
<keyword evidence="1" id="KW-0547">Nucleotide-binding</keyword>
<evidence type="ECO:0000259" key="7">
    <source>
        <dbReference type="PROSITE" id="PS51194"/>
    </source>
</evidence>
<comment type="caution">
    <text evidence="8">The sequence shown here is derived from an EMBL/GenBank/DDBJ whole genome shotgun (WGS) entry which is preliminary data.</text>
</comment>
<reference evidence="8 9" key="1">
    <citation type="submission" date="2024-09" db="EMBL/GenBank/DDBJ databases">
        <title>Chromosome-scale assembly of Riccia sorocarpa.</title>
        <authorList>
            <person name="Paukszto L."/>
        </authorList>
    </citation>
    <scope>NUCLEOTIDE SEQUENCE [LARGE SCALE GENOMIC DNA]</scope>
    <source>
        <strain evidence="8">LP-2024</strain>
        <tissue evidence="8">Aerial parts of the thallus</tissue>
    </source>
</reference>
<sequence length="950" mass="104738">MNLTHVLSFGSSLSSSALHRACERGYGGETGLGNRYADLRRIICRTSDGEPRRSYGEGRRSVNGVSDRPANRQEQNDGNRSSEGSRGNYRGGSRGRYGSSNSSGKYRGSDYGSYKSGHHGRNRKKQMHPGAYTMVDELTGEKVVVWGVETEDDIPVPTAEDLQWKKTVLALPGDASDDVWAKVIEESGFDDTYSVKGVEQRDWVDDLYEEEYDDEEDDEELDDDDPSDDYELESEDDAVEEVERFESRKVARAPRLKVFGRDIRGKSLLKVQTPAKQNDGSPSGDRKDVDGGTGPEQTVTVRVDANRESDSHEQLSQELSPTLLLDSSELEVEEVSDDGVLVNENSMEKVAENRSEQTVGDVGEKYLNGENSDAAGRKEASEFSSGSPVISKSKYTPEESYRRGAAQSPSNVRDVSSERRGGAFKDEASSAQGEYYILDVTESDKGRSGTKQRSEGGKEDRNRGLLDQLRLQATGKMPMSKDRPVEGRQSSEDGEPSSARQSRGESDLSKDAVDAPSLNTLMRDLKARDNYDASIAGEFFSKKTFRDIGATDEIIRALAFLQVEKPSQVQALSFTPVVQGKSCILAEQTGSGKTLAYVAPLVQRLRADEAAGMGKAVSKKPRVLVLVPTSELAAQVLKNFRALSKGGVPTRSIVLTGGFKWKTQVENLEAGADVVIATPGRLLQHLEAGTIQFDHVKSVVFDEVDILFDDEEFSKALQIINKAASIKVQYVHVTATLPVDVHDDLLERYPDCLSLMGPSLHRTAPGLQEILVDCSGGETDEKTPESAFANKRTALLQLVNEKPVSKTIIFCNKIETCRKVENILTRYDRTGKKIQVLPYHAALSQESRLENLETFMAAQPKLRMFLVCTDRASRGIDSLDVEHVVLFDFPRDASEYVRRVGRTARGAGGTGKVYVLAVGKQVSAARRIMERNDKGYPIHDVPGDRYYYSN</sequence>
<dbReference type="InterPro" id="IPR027417">
    <property type="entry name" value="P-loop_NTPase"/>
</dbReference>
<evidence type="ECO:0000256" key="1">
    <source>
        <dbReference type="ARBA" id="ARBA00022741"/>
    </source>
</evidence>
<feature type="compositionally biased region" description="Low complexity" evidence="5">
    <location>
        <begin position="78"/>
        <end position="88"/>
    </location>
</feature>
<dbReference type="Gene3D" id="3.40.50.300">
    <property type="entry name" value="P-loop containing nucleotide triphosphate hydrolases"/>
    <property type="match status" value="2"/>
</dbReference>
<feature type="compositionally biased region" description="Basic and acidic residues" evidence="5">
    <location>
        <begin position="442"/>
        <end position="464"/>
    </location>
</feature>
<dbReference type="InterPro" id="IPR014001">
    <property type="entry name" value="Helicase_ATP-bd"/>
</dbReference>
<keyword evidence="4" id="KW-0067">ATP-binding</keyword>
<keyword evidence="2" id="KW-0378">Hydrolase</keyword>
<feature type="compositionally biased region" description="Acidic residues" evidence="5">
    <location>
        <begin position="211"/>
        <end position="240"/>
    </location>
</feature>
<proteinExistence type="predicted"/>
<evidence type="ECO:0000256" key="4">
    <source>
        <dbReference type="ARBA" id="ARBA00022840"/>
    </source>
</evidence>
<accession>A0ABD3I5Z8</accession>
<protein>
    <recommendedName>
        <fullName evidence="10">RNA helicase</fullName>
    </recommendedName>
</protein>
<evidence type="ECO:0008006" key="10">
    <source>
        <dbReference type="Google" id="ProtNLM"/>
    </source>
</evidence>
<feature type="compositionally biased region" description="Basic residues" evidence="5">
    <location>
        <begin position="116"/>
        <end position="127"/>
    </location>
</feature>
<feature type="domain" description="Helicase C-terminal" evidence="7">
    <location>
        <begin position="794"/>
        <end position="949"/>
    </location>
</feature>
<feature type="domain" description="Helicase ATP-binding" evidence="6">
    <location>
        <begin position="574"/>
        <end position="755"/>
    </location>
</feature>
<evidence type="ECO:0000256" key="2">
    <source>
        <dbReference type="ARBA" id="ARBA00022801"/>
    </source>
</evidence>
<keyword evidence="9" id="KW-1185">Reference proteome</keyword>
<name>A0ABD3I5Z8_9MARC</name>
<feature type="region of interest" description="Disordered" evidence="5">
    <location>
        <begin position="48"/>
        <end position="130"/>
    </location>
</feature>
<evidence type="ECO:0000313" key="9">
    <source>
        <dbReference type="Proteomes" id="UP001633002"/>
    </source>
</evidence>
<dbReference type="InterPro" id="IPR011545">
    <property type="entry name" value="DEAD/DEAH_box_helicase_dom"/>
</dbReference>
<dbReference type="SUPFAM" id="SSF52540">
    <property type="entry name" value="P-loop containing nucleoside triphosphate hydrolases"/>
    <property type="match status" value="1"/>
</dbReference>
<feature type="region of interest" description="Disordered" evidence="5">
    <location>
        <begin position="269"/>
        <end position="515"/>
    </location>
</feature>
<dbReference type="SMART" id="SM00487">
    <property type="entry name" value="DEXDc"/>
    <property type="match status" value="1"/>
</dbReference>
<evidence type="ECO:0000313" key="8">
    <source>
        <dbReference type="EMBL" id="KAL3699137.1"/>
    </source>
</evidence>
<keyword evidence="3" id="KW-0347">Helicase</keyword>
<dbReference type="PROSITE" id="PS51192">
    <property type="entry name" value="HELICASE_ATP_BIND_1"/>
    <property type="match status" value="1"/>
</dbReference>
<feature type="compositionally biased region" description="Basic and acidic residues" evidence="5">
    <location>
        <begin position="415"/>
        <end position="428"/>
    </location>
</feature>
<feature type="compositionally biased region" description="Basic and acidic residues" evidence="5">
    <location>
        <begin position="304"/>
        <end position="315"/>
    </location>
</feature>
<dbReference type="AlphaFoldDB" id="A0ABD3I5Z8"/>
<dbReference type="InterPro" id="IPR044742">
    <property type="entry name" value="DEAD/DEAH_RhlB"/>
</dbReference>
<evidence type="ECO:0000256" key="5">
    <source>
        <dbReference type="SAM" id="MobiDB-lite"/>
    </source>
</evidence>
<gene>
    <name evidence="8" type="ORF">R1sor_017159</name>
</gene>
<dbReference type="GO" id="GO:0004386">
    <property type="term" value="F:helicase activity"/>
    <property type="evidence" value="ECO:0007669"/>
    <property type="project" value="UniProtKB-KW"/>
</dbReference>
<dbReference type="Pfam" id="PF00271">
    <property type="entry name" value="Helicase_C"/>
    <property type="match status" value="1"/>
</dbReference>
<dbReference type="PANTHER" id="PTHR47960">
    <property type="entry name" value="DEAD-BOX ATP-DEPENDENT RNA HELICASE 50"/>
    <property type="match status" value="1"/>
</dbReference>
<dbReference type="CDD" id="cd00268">
    <property type="entry name" value="DEADc"/>
    <property type="match status" value="1"/>
</dbReference>
<feature type="compositionally biased region" description="Low complexity" evidence="5">
    <location>
        <begin position="96"/>
        <end position="106"/>
    </location>
</feature>
<feature type="compositionally biased region" description="Basic and acidic residues" evidence="5">
    <location>
        <begin position="48"/>
        <end position="60"/>
    </location>
</feature>
<evidence type="ECO:0000256" key="3">
    <source>
        <dbReference type="ARBA" id="ARBA00022806"/>
    </source>
</evidence>